<dbReference type="AlphaFoldDB" id="U5DI36"/>
<gene>
    <name evidence="2" type="ORF">AMTR_s00066p00152500</name>
</gene>
<organism evidence="2 3">
    <name type="scientific">Amborella trichopoda</name>
    <dbReference type="NCBI Taxonomy" id="13333"/>
    <lineage>
        <taxon>Eukaryota</taxon>
        <taxon>Viridiplantae</taxon>
        <taxon>Streptophyta</taxon>
        <taxon>Embryophyta</taxon>
        <taxon>Tracheophyta</taxon>
        <taxon>Spermatophyta</taxon>
        <taxon>Magnoliopsida</taxon>
        <taxon>Amborellales</taxon>
        <taxon>Amborellaceae</taxon>
        <taxon>Amborella</taxon>
    </lineage>
</organism>
<dbReference type="EMBL" id="KI392060">
    <property type="protein sequence ID" value="ERN20238.1"/>
    <property type="molecule type" value="Genomic_DNA"/>
</dbReference>
<evidence type="ECO:0000256" key="1">
    <source>
        <dbReference type="SAM" id="MobiDB-lite"/>
    </source>
</evidence>
<name>U5DI36_AMBTC</name>
<accession>U5DI36</accession>
<dbReference type="PANTHER" id="PTHR36772">
    <property type="entry name" value="SERINE/THREONINE-KINASE"/>
    <property type="match status" value="1"/>
</dbReference>
<dbReference type="Proteomes" id="UP000017836">
    <property type="component" value="Unassembled WGS sequence"/>
</dbReference>
<dbReference type="KEGG" id="atr:18448648"/>
<dbReference type="eggNOG" id="ENOG502QVEI">
    <property type="taxonomic scope" value="Eukaryota"/>
</dbReference>
<dbReference type="Gramene" id="ERN20238">
    <property type="protein sequence ID" value="ERN20238"/>
    <property type="gene ID" value="AMTR_s00066p00152500"/>
</dbReference>
<dbReference type="OMA" id="YSCTRSK"/>
<proteinExistence type="predicted"/>
<evidence type="ECO:0000313" key="3">
    <source>
        <dbReference type="Proteomes" id="UP000017836"/>
    </source>
</evidence>
<feature type="region of interest" description="Disordered" evidence="1">
    <location>
        <begin position="57"/>
        <end position="89"/>
    </location>
</feature>
<feature type="compositionally biased region" description="Low complexity" evidence="1">
    <location>
        <begin position="58"/>
        <end position="68"/>
    </location>
</feature>
<keyword evidence="3" id="KW-1185">Reference proteome</keyword>
<sequence>MEVANQWLRFVEFPLGPEKPTRLRKSSSSRGASSLTRVCLCAPISSYTEVFRAEYPPRRSNSCSRSRPLSVPDQNYSPRNGKRESTSSLSVNRRVFRGKSVTDNSLMRRFVVEEEAMMQVRRRNEMELVRRRSSLKRKKIGPSPLSRMVLAEEVKIL</sequence>
<dbReference type="HOGENOM" id="CLU_066973_1_0_1"/>
<protein>
    <submittedName>
        <fullName evidence="2">Uncharacterized protein</fullName>
    </submittedName>
</protein>
<reference evidence="3" key="1">
    <citation type="journal article" date="2013" name="Science">
        <title>The Amborella genome and the evolution of flowering plants.</title>
        <authorList>
            <consortium name="Amborella Genome Project"/>
        </authorList>
    </citation>
    <scope>NUCLEOTIDE SEQUENCE [LARGE SCALE GENOMIC DNA]</scope>
</reference>
<evidence type="ECO:0000313" key="2">
    <source>
        <dbReference type="EMBL" id="ERN20238.1"/>
    </source>
</evidence>
<dbReference type="PANTHER" id="PTHR36772:SF1">
    <property type="entry name" value="SERINE_THREONINE-KINASE"/>
    <property type="match status" value="1"/>
</dbReference>
<dbReference type="OrthoDB" id="1887507at2759"/>